<proteinExistence type="predicted"/>
<comment type="subcellular location">
    <subcellularLocation>
        <location evidence="1">Cytoplasm</location>
    </subcellularLocation>
</comment>
<feature type="compositionally biased region" description="Polar residues" evidence="5">
    <location>
        <begin position="384"/>
        <end position="393"/>
    </location>
</feature>
<dbReference type="AlphaFoldDB" id="A0A438NFP4"/>
<feature type="compositionally biased region" description="Polar residues" evidence="5">
    <location>
        <begin position="609"/>
        <end position="626"/>
    </location>
</feature>
<evidence type="ECO:0008006" key="8">
    <source>
        <dbReference type="Google" id="ProtNLM"/>
    </source>
</evidence>
<gene>
    <name evidence="6" type="ORF">B0A52_01675</name>
</gene>
<evidence type="ECO:0000256" key="2">
    <source>
        <dbReference type="ARBA" id="ARBA00022490"/>
    </source>
</evidence>
<evidence type="ECO:0000313" key="6">
    <source>
        <dbReference type="EMBL" id="RVX74549.1"/>
    </source>
</evidence>
<feature type="region of interest" description="Disordered" evidence="5">
    <location>
        <begin position="38"/>
        <end position="60"/>
    </location>
</feature>
<dbReference type="OrthoDB" id="676979at2759"/>
<protein>
    <recommendedName>
        <fullName evidence="8">Leucine Rich Repeat domain protein</fullName>
    </recommendedName>
</protein>
<organism evidence="6 7">
    <name type="scientific">Exophiala mesophila</name>
    <name type="common">Black yeast-like fungus</name>
    <dbReference type="NCBI Taxonomy" id="212818"/>
    <lineage>
        <taxon>Eukaryota</taxon>
        <taxon>Fungi</taxon>
        <taxon>Dikarya</taxon>
        <taxon>Ascomycota</taxon>
        <taxon>Pezizomycotina</taxon>
        <taxon>Eurotiomycetes</taxon>
        <taxon>Chaetothyriomycetidae</taxon>
        <taxon>Chaetothyriales</taxon>
        <taxon>Herpotrichiellaceae</taxon>
        <taxon>Exophiala</taxon>
    </lineage>
</organism>
<dbReference type="VEuPathDB" id="FungiDB:PV10_07246"/>
<feature type="compositionally biased region" description="Basic residues" evidence="5">
    <location>
        <begin position="363"/>
        <end position="374"/>
    </location>
</feature>
<feature type="compositionally biased region" description="Low complexity" evidence="5">
    <location>
        <begin position="40"/>
        <end position="60"/>
    </location>
</feature>
<dbReference type="Gene3D" id="3.80.10.10">
    <property type="entry name" value="Ribonuclease Inhibitor"/>
    <property type="match status" value="2"/>
</dbReference>
<dbReference type="PROSITE" id="PS51450">
    <property type="entry name" value="LRR"/>
    <property type="match status" value="2"/>
</dbReference>
<feature type="compositionally biased region" description="Low complexity" evidence="5">
    <location>
        <begin position="345"/>
        <end position="362"/>
    </location>
</feature>
<comment type="caution">
    <text evidence="6">The sequence shown here is derived from an EMBL/GenBank/DDBJ whole genome shotgun (WGS) entry which is preliminary data.</text>
</comment>
<dbReference type="Pfam" id="PF00560">
    <property type="entry name" value="LRR_1"/>
    <property type="match status" value="1"/>
</dbReference>
<evidence type="ECO:0000256" key="4">
    <source>
        <dbReference type="ARBA" id="ARBA00022737"/>
    </source>
</evidence>
<keyword evidence="4" id="KW-0677">Repeat</keyword>
<evidence type="ECO:0000256" key="5">
    <source>
        <dbReference type="SAM" id="MobiDB-lite"/>
    </source>
</evidence>
<feature type="region of interest" description="Disordered" evidence="5">
    <location>
        <begin position="609"/>
        <end position="633"/>
    </location>
</feature>
<dbReference type="PANTHER" id="PTHR15454">
    <property type="entry name" value="NISCHARIN RELATED"/>
    <property type="match status" value="1"/>
</dbReference>
<evidence type="ECO:0000256" key="3">
    <source>
        <dbReference type="ARBA" id="ARBA00022614"/>
    </source>
</evidence>
<sequence length="774" mass="85370">MDRLQTEDGHHFIRSLAQFIRQHEKALANSLQLSVHRRQSSLNNSSSSSASPSSSVTSGMSATTSLTSSSALAAAFSFAGLNFRSHAAKAALLTLTPHHLFFLLSKMEDIDIVVGSMNIRLENLNNDHSSNYVSFLQSHKPSRGRSDKDSIHSVSSMRSVMSGMSTFWSSIGLGGSTTKSEKTKAATQADLTYLYSAFTKLPSLRLTTDHRARLIKGYEEFPFDTAVPLFAFKNLQQLDIVDLDFRQFFGWDRLAEQLTLLTVKRANLEDPTELLTHIVLDDAEKRRRRSTRGGRGSPTPTSSWTVPSTPRADYARSHSDPGSPADGSLDTEDNSGSLGKEKPLSGSVSPKRPSPSRPNSSYRHVRTYSTKVKRSGSGSSNSSDYSIQPYRSDSTPNLMGMNVLPPSKWQRLKYLSLADNSLTSISARSLAPVATTLRSLNLSSNLFTEIPDGVASLTRLVSLDLSNCMINSLQSLAKSPLPAVLTVNFKGNRLRSLAGVERLLSLEQLNVQDNLLTDPMEMARLTGIPNLKRIWVKRNPFTKTSSDYRVTTFNLFRQSPGYVDDMIIDESGPGYSERKQLVERVPETERQMHQPAIRINESPVIIQQSEQARPTSTVAVETSTGSTRRKRAPRRRIVDLAKDEGSGRIPIEDIAATVVVEPSVARGRTDQTPKTPARRQSEPSAGINEIPREAFEALIPPARGVIDRPDQQDDYRAKIEALRAEFGSNWLSALGDQNWHNNHLIEVNQGQNLGHNSLHRSGHQVVVSGGRTLG</sequence>
<dbReference type="Proteomes" id="UP000288859">
    <property type="component" value="Unassembled WGS sequence"/>
</dbReference>
<dbReference type="EMBL" id="NAJM01000004">
    <property type="protein sequence ID" value="RVX74549.1"/>
    <property type="molecule type" value="Genomic_DNA"/>
</dbReference>
<evidence type="ECO:0000256" key="1">
    <source>
        <dbReference type="ARBA" id="ARBA00004496"/>
    </source>
</evidence>
<dbReference type="SUPFAM" id="SSF52058">
    <property type="entry name" value="L domain-like"/>
    <property type="match status" value="1"/>
</dbReference>
<name>A0A438NFP4_EXOME</name>
<accession>A0A438NFP4</accession>
<reference evidence="6 7" key="1">
    <citation type="submission" date="2017-03" db="EMBL/GenBank/DDBJ databases">
        <title>Genomes of endolithic fungi from Antarctica.</title>
        <authorList>
            <person name="Coleine C."/>
            <person name="Masonjones S."/>
            <person name="Stajich J.E."/>
        </authorList>
    </citation>
    <scope>NUCLEOTIDE SEQUENCE [LARGE SCALE GENOMIC DNA]</scope>
    <source>
        <strain evidence="6 7">CCFEE 6314</strain>
    </source>
</reference>
<dbReference type="InterPro" id="IPR032675">
    <property type="entry name" value="LRR_dom_sf"/>
</dbReference>
<keyword evidence="3" id="KW-0433">Leucine-rich repeat</keyword>
<dbReference type="PANTHER" id="PTHR15454:SF69">
    <property type="entry name" value="SERINE_THREONINE-PROTEIN KINASE 11-INTERACTING PROTEIN"/>
    <property type="match status" value="1"/>
</dbReference>
<keyword evidence="2" id="KW-0963">Cytoplasm</keyword>
<feature type="region of interest" description="Disordered" evidence="5">
    <location>
        <begin position="664"/>
        <end position="684"/>
    </location>
</feature>
<feature type="compositionally biased region" description="Low complexity" evidence="5">
    <location>
        <begin position="297"/>
        <end position="310"/>
    </location>
</feature>
<dbReference type="GO" id="GO:0005737">
    <property type="term" value="C:cytoplasm"/>
    <property type="evidence" value="ECO:0007669"/>
    <property type="project" value="UniProtKB-SubCell"/>
</dbReference>
<dbReference type="InterPro" id="IPR001611">
    <property type="entry name" value="Leu-rich_rpt"/>
</dbReference>
<feature type="region of interest" description="Disordered" evidence="5">
    <location>
        <begin position="285"/>
        <end position="393"/>
    </location>
</feature>
<evidence type="ECO:0000313" key="7">
    <source>
        <dbReference type="Proteomes" id="UP000288859"/>
    </source>
</evidence>